<protein>
    <submittedName>
        <fullName evidence="5">Long-chain fatty acid--CoA ligase</fullName>
    </submittedName>
</protein>
<dbReference type="Gene3D" id="3.30.300.30">
    <property type="match status" value="1"/>
</dbReference>
<dbReference type="Proteomes" id="UP000030889">
    <property type="component" value="Unassembled WGS sequence"/>
</dbReference>
<dbReference type="InterPro" id="IPR042099">
    <property type="entry name" value="ANL_N_sf"/>
</dbReference>
<dbReference type="PANTHER" id="PTHR43272:SF33">
    <property type="entry name" value="AMP-BINDING DOMAIN-CONTAINING PROTEIN-RELATED"/>
    <property type="match status" value="1"/>
</dbReference>
<keyword evidence="1" id="KW-0547">Nucleotide-binding</keyword>
<evidence type="ECO:0000256" key="1">
    <source>
        <dbReference type="ARBA" id="ARBA00022741"/>
    </source>
</evidence>
<comment type="caution">
    <text evidence="5">The sequence shown here is derived from an EMBL/GenBank/DDBJ whole genome shotgun (WGS) entry which is preliminary data.</text>
</comment>
<dbReference type="RefSeq" id="WP_035471994.1">
    <property type="nucleotide sequence ID" value="NZ_JRGF01000003.1"/>
</dbReference>
<dbReference type="GO" id="GO:0016874">
    <property type="term" value="F:ligase activity"/>
    <property type="evidence" value="ECO:0007669"/>
    <property type="project" value="UniProtKB-KW"/>
</dbReference>
<evidence type="ECO:0000313" key="6">
    <source>
        <dbReference type="Proteomes" id="UP000030889"/>
    </source>
</evidence>
<dbReference type="InterPro" id="IPR020845">
    <property type="entry name" value="AMP-binding_CS"/>
</dbReference>
<proteinExistence type="predicted"/>
<dbReference type="PANTHER" id="PTHR43272">
    <property type="entry name" value="LONG-CHAIN-FATTY-ACID--COA LIGASE"/>
    <property type="match status" value="1"/>
</dbReference>
<evidence type="ECO:0000256" key="3">
    <source>
        <dbReference type="ARBA" id="ARBA00024484"/>
    </source>
</evidence>
<dbReference type="Pfam" id="PF23562">
    <property type="entry name" value="AMP-binding_C_3"/>
    <property type="match status" value="1"/>
</dbReference>
<keyword evidence="2" id="KW-0067">ATP-binding</keyword>
<gene>
    <name evidence="5" type="ORF">LG35_02685</name>
</gene>
<accession>A0ABR4YKC9</accession>
<evidence type="ECO:0000259" key="4">
    <source>
        <dbReference type="Pfam" id="PF00501"/>
    </source>
</evidence>
<dbReference type="Gene3D" id="3.40.50.12780">
    <property type="entry name" value="N-terminal domain of ligase-like"/>
    <property type="match status" value="1"/>
</dbReference>
<dbReference type="PROSITE" id="PS00455">
    <property type="entry name" value="AMP_BINDING"/>
    <property type="match status" value="1"/>
</dbReference>
<name>A0ABR4YKC9_9BACT</name>
<keyword evidence="6" id="KW-1185">Reference proteome</keyword>
<dbReference type="SUPFAM" id="SSF56801">
    <property type="entry name" value="Acetyl-CoA synthetase-like"/>
    <property type="match status" value="1"/>
</dbReference>
<dbReference type="InterPro" id="IPR000873">
    <property type="entry name" value="AMP-dep_synth/lig_dom"/>
</dbReference>
<reference evidence="5 6" key="1">
    <citation type="submission" date="2014-09" db="EMBL/GenBank/DDBJ databases">
        <title>Alistipes sp. 627, sp. nov., a novel member of the family Rikenellaceae isolated from human faeces.</title>
        <authorList>
            <person name="Shkoporov A.N."/>
            <person name="Chaplin A.V."/>
            <person name="Motuzova O.V."/>
            <person name="Kafarskaia L.I."/>
            <person name="Khokhlova E.V."/>
            <person name="Efimov B.A."/>
        </authorList>
    </citation>
    <scope>NUCLEOTIDE SEQUENCE [LARGE SCALE GENOMIC DNA]</scope>
    <source>
        <strain evidence="5 6">627</strain>
    </source>
</reference>
<dbReference type="EMBL" id="JRGF01000003">
    <property type="protein sequence ID" value="KHE42521.1"/>
    <property type="molecule type" value="Genomic_DNA"/>
</dbReference>
<organism evidence="5 6">
    <name type="scientific">Alistipes inops</name>
    <dbReference type="NCBI Taxonomy" id="1501391"/>
    <lineage>
        <taxon>Bacteria</taxon>
        <taxon>Pseudomonadati</taxon>
        <taxon>Bacteroidota</taxon>
        <taxon>Bacteroidia</taxon>
        <taxon>Bacteroidales</taxon>
        <taxon>Rikenellaceae</taxon>
        <taxon>Alistipes</taxon>
    </lineage>
</organism>
<comment type="catalytic activity">
    <reaction evidence="3">
        <text>a long-chain fatty acid + ATP + CoA = a long-chain fatty acyl-CoA + AMP + diphosphate</text>
        <dbReference type="Rhea" id="RHEA:15421"/>
        <dbReference type="ChEBI" id="CHEBI:30616"/>
        <dbReference type="ChEBI" id="CHEBI:33019"/>
        <dbReference type="ChEBI" id="CHEBI:57287"/>
        <dbReference type="ChEBI" id="CHEBI:57560"/>
        <dbReference type="ChEBI" id="CHEBI:83139"/>
        <dbReference type="ChEBI" id="CHEBI:456215"/>
        <dbReference type="EC" id="6.2.1.3"/>
    </reaction>
    <physiologicalReaction direction="left-to-right" evidence="3">
        <dbReference type="Rhea" id="RHEA:15422"/>
    </physiologicalReaction>
</comment>
<dbReference type="InterPro" id="IPR045851">
    <property type="entry name" value="AMP-bd_C_sf"/>
</dbReference>
<feature type="domain" description="AMP-dependent synthetase/ligase" evidence="4">
    <location>
        <begin position="13"/>
        <end position="411"/>
    </location>
</feature>
<sequence>MMQENLIKIYQQSFRENRELAALTDYFKQETFSYFEMAKEIAKLHLLFEECGIEKGDKIALIGRNNTRWVIAYLATVTYGAVIVPMLQDFPANDVNHIIKHSESKLLFLGDTFWDIIHEEELDLIQAVFSLTDNHCIYEKEGTRITDFQRDIRRHFNARYPKGFSVEDISYPDIPNEALCLLNYTSGTTGFSKGVMLSVNNLTGNVVFVRSHDIHARGSRVLSFLPLAHAYGCAIDMLSPLAVGAHVTLLGKMPAPKILVEAMANVRPNVVVTVPLLIEKIVRKQVFPKISRGVAKVAVKIPGVNNKIYAGIREKLIETFGGELSHVIIGGAPLNAEVEDFLTRIKFPFCVGYGMTECGPLISYTDYWEFIPRSCGKILAPIMELRIDSPDPFNVPGEILTRGENVMMGYYKNEKATAEVLEPDGWLHTGDMGTTDDIGTIFIRGRCKSMLLGSNGQNIYPEEIEARLNNMRCVMESLIVDRNGRLVALVVPDYEQADNEGVDHAKLQEIMNENLKELNTQVAAYERIAEIMLYPTEFEKTAKRSIKRYLYR</sequence>
<evidence type="ECO:0000313" key="5">
    <source>
        <dbReference type="EMBL" id="KHE42521.1"/>
    </source>
</evidence>
<evidence type="ECO:0000256" key="2">
    <source>
        <dbReference type="ARBA" id="ARBA00022840"/>
    </source>
</evidence>
<keyword evidence="5" id="KW-0436">Ligase</keyword>
<dbReference type="Pfam" id="PF00501">
    <property type="entry name" value="AMP-binding"/>
    <property type="match status" value="1"/>
</dbReference>